<dbReference type="Proteomes" id="UP001139347">
    <property type="component" value="Unassembled WGS sequence"/>
</dbReference>
<dbReference type="CDD" id="cd10147">
    <property type="entry name" value="Wzt_C-like"/>
    <property type="match status" value="1"/>
</dbReference>
<dbReference type="GO" id="GO:0005524">
    <property type="term" value="F:ATP binding"/>
    <property type="evidence" value="ECO:0007669"/>
    <property type="project" value="UniProtKB-KW"/>
</dbReference>
<keyword evidence="4 7" id="KW-0067">ATP-binding</keyword>
<evidence type="ECO:0000256" key="5">
    <source>
        <dbReference type="ARBA" id="ARBA00022967"/>
    </source>
</evidence>
<dbReference type="Pfam" id="PF14524">
    <property type="entry name" value="Wzt_C"/>
    <property type="match status" value="1"/>
</dbReference>
<dbReference type="EMBL" id="JALIRP010000005">
    <property type="protein sequence ID" value="MCJ8012686.1"/>
    <property type="molecule type" value="Genomic_DNA"/>
</dbReference>
<dbReference type="GO" id="GO:0140359">
    <property type="term" value="F:ABC-type transporter activity"/>
    <property type="evidence" value="ECO:0007669"/>
    <property type="project" value="InterPro"/>
</dbReference>
<keyword evidence="8" id="KW-1185">Reference proteome</keyword>
<dbReference type="InterPro" id="IPR003439">
    <property type="entry name" value="ABC_transporter-like_ATP-bd"/>
</dbReference>
<dbReference type="SMART" id="SM00382">
    <property type="entry name" value="AAA"/>
    <property type="match status" value="1"/>
</dbReference>
<keyword evidence="2" id="KW-0813">Transport</keyword>
<dbReference type="InterPro" id="IPR003593">
    <property type="entry name" value="AAA+_ATPase"/>
</dbReference>
<dbReference type="CDD" id="cd03220">
    <property type="entry name" value="ABC_KpsT_Wzt"/>
    <property type="match status" value="1"/>
</dbReference>
<dbReference type="GO" id="GO:0016020">
    <property type="term" value="C:membrane"/>
    <property type="evidence" value="ECO:0007669"/>
    <property type="project" value="InterPro"/>
</dbReference>
<dbReference type="InterPro" id="IPR027417">
    <property type="entry name" value="P-loop_NTPase"/>
</dbReference>
<dbReference type="RefSeq" id="WP_244725515.1">
    <property type="nucleotide sequence ID" value="NZ_JALIRP010000005.1"/>
</dbReference>
<evidence type="ECO:0000256" key="1">
    <source>
        <dbReference type="ARBA" id="ARBA00005417"/>
    </source>
</evidence>
<dbReference type="InterPro" id="IPR029439">
    <property type="entry name" value="Wzt_C"/>
</dbReference>
<dbReference type="InterPro" id="IPR015860">
    <property type="entry name" value="ABC_transpr_TagH-like"/>
</dbReference>
<dbReference type="PANTHER" id="PTHR46743">
    <property type="entry name" value="TEICHOIC ACIDS EXPORT ATP-BINDING PROTEIN TAGH"/>
    <property type="match status" value="1"/>
</dbReference>
<reference evidence="7" key="1">
    <citation type="submission" date="2022-04" db="EMBL/GenBank/DDBJ databases">
        <title>Paenibacillus mangrovi sp. nov., a novel endophytic bacterium isolated from bark of Kandelia candel.</title>
        <authorList>
            <person name="Tuo L."/>
        </authorList>
    </citation>
    <scope>NUCLEOTIDE SEQUENCE</scope>
    <source>
        <strain evidence="7">KQZ6P-2</strain>
    </source>
</reference>
<organism evidence="7 8">
    <name type="scientific">Paenibacillus mangrovi</name>
    <dbReference type="NCBI Taxonomy" id="2931978"/>
    <lineage>
        <taxon>Bacteria</taxon>
        <taxon>Bacillati</taxon>
        <taxon>Bacillota</taxon>
        <taxon>Bacilli</taxon>
        <taxon>Bacillales</taxon>
        <taxon>Paenibacillaceae</taxon>
        <taxon>Paenibacillus</taxon>
    </lineage>
</organism>
<evidence type="ECO:0000256" key="4">
    <source>
        <dbReference type="ARBA" id="ARBA00022840"/>
    </source>
</evidence>
<dbReference type="Pfam" id="PF00005">
    <property type="entry name" value="ABC_tran"/>
    <property type="match status" value="1"/>
</dbReference>
<accession>A0A9X1WQ99</accession>
<comment type="similarity">
    <text evidence="1">Belongs to the ABC transporter superfamily.</text>
</comment>
<dbReference type="PANTHER" id="PTHR46743:SF2">
    <property type="entry name" value="TEICHOIC ACIDS EXPORT ATP-BINDING PROTEIN TAGH"/>
    <property type="match status" value="1"/>
</dbReference>
<keyword evidence="5" id="KW-1278">Translocase</keyword>
<comment type="caution">
    <text evidence="7">The sequence shown here is derived from an EMBL/GenBank/DDBJ whole genome shotgun (WGS) entry which is preliminary data.</text>
</comment>
<evidence type="ECO:0000313" key="7">
    <source>
        <dbReference type="EMBL" id="MCJ8012686.1"/>
    </source>
</evidence>
<dbReference type="PROSITE" id="PS50893">
    <property type="entry name" value="ABC_TRANSPORTER_2"/>
    <property type="match status" value="1"/>
</dbReference>
<keyword evidence="3" id="KW-0547">Nucleotide-binding</keyword>
<evidence type="ECO:0000256" key="2">
    <source>
        <dbReference type="ARBA" id="ARBA00022448"/>
    </source>
</evidence>
<evidence type="ECO:0000256" key="3">
    <source>
        <dbReference type="ARBA" id="ARBA00022741"/>
    </source>
</evidence>
<feature type="domain" description="ABC transporter" evidence="6">
    <location>
        <begin position="7"/>
        <end position="245"/>
    </location>
</feature>
<proteinExistence type="inferred from homology"/>
<dbReference type="Gene3D" id="3.40.50.300">
    <property type="entry name" value="P-loop containing nucleotide triphosphate hydrolases"/>
    <property type="match status" value="1"/>
</dbReference>
<dbReference type="InterPro" id="IPR017871">
    <property type="entry name" value="ABC_transporter-like_CS"/>
</dbReference>
<dbReference type="GO" id="GO:0016887">
    <property type="term" value="F:ATP hydrolysis activity"/>
    <property type="evidence" value="ECO:0007669"/>
    <property type="project" value="InterPro"/>
</dbReference>
<dbReference type="Gene3D" id="2.70.50.60">
    <property type="entry name" value="abc- transporter (atp binding component) like domain"/>
    <property type="match status" value="1"/>
</dbReference>
<name>A0A9X1WQ99_9BACL</name>
<dbReference type="AlphaFoldDB" id="A0A9X1WQ99"/>
<dbReference type="SUPFAM" id="SSF52540">
    <property type="entry name" value="P-loop containing nucleoside triphosphate hydrolases"/>
    <property type="match status" value="1"/>
</dbReference>
<evidence type="ECO:0000313" key="8">
    <source>
        <dbReference type="Proteomes" id="UP001139347"/>
    </source>
</evidence>
<dbReference type="InterPro" id="IPR050683">
    <property type="entry name" value="Bact_Polysacc_Export_ATP-bd"/>
</dbReference>
<dbReference type="PROSITE" id="PS00211">
    <property type="entry name" value="ABC_TRANSPORTER_1"/>
    <property type="match status" value="1"/>
</dbReference>
<gene>
    <name evidence="7" type="ORF">MUG84_13190</name>
</gene>
<evidence type="ECO:0000259" key="6">
    <source>
        <dbReference type="PROSITE" id="PS50893"/>
    </source>
</evidence>
<sequence>MGIDKSIEVVDLTKEYKLYNKPTDRIKEAFLNRNYHKRFKALDGISFHVNSDECVGIIGKNGSGKSTLLKILTGVLSPSSGSVTINGRISALLELGAGFNPDFTGMENIYLNGTIMGYSKSEIDAKVDDILDFADIGDFINQPVKTYSSGMFVRLAFAVAINVDPDILIIDEALSVGDLRFQQKCYRKIDELKKSKTIIFVSHDMSVINKYCDRVIWINEGVLKDEGSPSEISKKYQAFMIGAEYRKYSLQEARIQEQASSSNQDLFEIDDLPDELDMMGDDKALITGITLKDVLTDQKINVVETSQQLNLLIRIDIFEKIENPIIGFSLKDRLGNMIAQTNSYFLGERITELEPGQNYVFSFEFYFPSLNHGQYTISPAIASGTQEDHVQHSWVHDAIVLQVLPVGYEDLSGIIHFNDVTFSVLI</sequence>
<protein>
    <submittedName>
        <fullName evidence="7">ABC transporter ATP-binding protein</fullName>
    </submittedName>
</protein>